<dbReference type="RefSeq" id="WP_126499954.1">
    <property type="nucleotide sequence ID" value="NZ_LR134479.1"/>
</dbReference>
<evidence type="ECO:0000313" key="1">
    <source>
        <dbReference type="EMBL" id="VEI22903.1"/>
    </source>
</evidence>
<name>A0A7Z9A2N4_9MICC</name>
<organism evidence="1 2">
    <name type="scientific">Rothia aeria</name>
    <dbReference type="NCBI Taxonomy" id="172042"/>
    <lineage>
        <taxon>Bacteria</taxon>
        <taxon>Bacillati</taxon>
        <taxon>Actinomycetota</taxon>
        <taxon>Actinomycetes</taxon>
        <taxon>Micrococcales</taxon>
        <taxon>Micrococcaceae</taxon>
        <taxon>Rothia</taxon>
    </lineage>
</organism>
<proteinExistence type="predicted"/>
<gene>
    <name evidence="1" type="ORF">NCTC10207_00997</name>
</gene>
<evidence type="ECO:0008006" key="3">
    <source>
        <dbReference type="Google" id="ProtNLM"/>
    </source>
</evidence>
<evidence type="ECO:0000313" key="2">
    <source>
        <dbReference type="Proteomes" id="UP000282386"/>
    </source>
</evidence>
<dbReference type="AlphaFoldDB" id="A0A7Z9A2N4"/>
<sequence>MENNIEISFYMETSQVVDMNYIADALDINNAVFCSKGELCTSKNKKIKYISEVSYYSFGIKRKVNTSNKIDNFFHIIKTKRKLLKNIFNKFSFTKEIIIYTWENDEEDTRLNLNTEQIKLISDIDINLSIIHYN</sequence>
<accession>A0A7Z9A2N4</accession>
<dbReference type="EMBL" id="LR134479">
    <property type="protein sequence ID" value="VEI22903.1"/>
    <property type="molecule type" value="Genomic_DNA"/>
</dbReference>
<dbReference type="Proteomes" id="UP000282386">
    <property type="component" value="Chromosome"/>
</dbReference>
<reference evidence="1 2" key="1">
    <citation type="submission" date="2018-12" db="EMBL/GenBank/DDBJ databases">
        <authorList>
            <consortium name="Pathogen Informatics"/>
        </authorList>
    </citation>
    <scope>NUCLEOTIDE SEQUENCE [LARGE SCALE GENOMIC DNA]</scope>
    <source>
        <strain evidence="1 2">NCTC10207</strain>
    </source>
</reference>
<protein>
    <recommendedName>
        <fullName evidence="3">DUF4279 domain-containing protein</fullName>
    </recommendedName>
</protein>